<organism evidence="16 17">
    <name type="scientific">Coregonus suidteri</name>
    <dbReference type="NCBI Taxonomy" id="861788"/>
    <lineage>
        <taxon>Eukaryota</taxon>
        <taxon>Metazoa</taxon>
        <taxon>Chordata</taxon>
        <taxon>Craniata</taxon>
        <taxon>Vertebrata</taxon>
        <taxon>Euteleostomi</taxon>
        <taxon>Actinopterygii</taxon>
        <taxon>Neopterygii</taxon>
        <taxon>Teleostei</taxon>
        <taxon>Protacanthopterygii</taxon>
        <taxon>Salmoniformes</taxon>
        <taxon>Salmonidae</taxon>
        <taxon>Coregoninae</taxon>
        <taxon>Coregonus</taxon>
    </lineage>
</organism>
<gene>
    <name evidence="16" type="ORF">J4Q44_G00281800</name>
</gene>
<keyword evidence="5" id="KW-0378">Hydrolase</keyword>
<dbReference type="PROSITE" id="PS50853">
    <property type="entry name" value="FN3"/>
    <property type="match status" value="5"/>
</dbReference>
<feature type="domain" description="Tyrosine specific protein phosphatases" evidence="14">
    <location>
        <begin position="1007"/>
        <end position="1080"/>
    </location>
</feature>
<keyword evidence="7 11" id="KW-1133">Transmembrane helix</keyword>
<proteinExistence type="predicted"/>
<keyword evidence="17" id="KW-1185">Reference proteome</keyword>
<dbReference type="InterPro" id="IPR003961">
    <property type="entry name" value="FN3_dom"/>
</dbReference>
<evidence type="ECO:0000256" key="8">
    <source>
        <dbReference type="ARBA" id="ARBA00023136"/>
    </source>
</evidence>
<dbReference type="EC" id="3.1.3.48" evidence="2"/>
<dbReference type="SMART" id="SM00060">
    <property type="entry name" value="FN3"/>
    <property type="match status" value="7"/>
</dbReference>
<evidence type="ECO:0000259" key="14">
    <source>
        <dbReference type="PROSITE" id="PS50056"/>
    </source>
</evidence>
<evidence type="ECO:0000313" key="16">
    <source>
        <dbReference type="EMBL" id="KAK6302127.1"/>
    </source>
</evidence>
<comment type="subcellular location">
    <subcellularLocation>
        <location evidence="1">Membrane</location>
        <topology evidence="1">Single-pass type I membrane protein</topology>
    </subcellularLocation>
</comment>
<dbReference type="GO" id="GO:0043235">
    <property type="term" value="C:receptor complex"/>
    <property type="evidence" value="ECO:0007669"/>
    <property type="project" value="TreeGrafter"/>
</dbReference>
<feature type="domain" description="Fibronectin type-III" evidence="15">
    <location>
        <begin position="152"/>
        <end position="243"/>
    </location>
</feature>
<dbReference type="SMART" id="SM00194">
    <property type="entry name" value="PTPc"/>
    <property type="match status" value="1"/>
</dbReference>
<evidence type="ECO:0000256" key="2">
    <source>
        <dbReference type="ARBA" id="ARBA00013064"/>
    </source>
</evidence>
<dbReference type="EMBL" id="JAGTTL010000026">
    <property type="protein sequence ID" value="KAK6302127.1"/>
    <property type="molecule type" value="Genomic_DNA"/>
</dbReference>
<dbReference type="Pfam" id="PF00041">
    <property type="entry name" value="fn3"/>
    <property type="match status" value="5"/>
</dbReference>
<evidence type="ECO:0000256" key="9">
    <source>
        <dbReference type="ARBA" id="ARBA00023180"/>
    </source>
</evidence>
<keyword evidence="6" id="KW-0904">Protein phosphatase</keyword>
<dbReference type="PROSITE" id="PS00383">
    <property type="entry name" value="TYR_PHOSPHATASE_1"/>
    <property type="match status" value="1"/>
</dbReference>
<dbReference type="SUPFAM" id="SSF49265">
    <property type="entry name" value="Fibronectin type III"/>
    <property type="match status" value="5"/>
</dbReference>
<evidence type="ECO:0000256" key="7">
    <source>
        <dbReference type="ARBA" id="ARBA00022989"/>
    </source>
</evidence>
<dbReference type="Proteomes" id="UP001356427">
    <property type="component" value="Unassembled WGS sequence"/>
</dbReference>
<feature type="domain" description="Fibronectin type-III" evidence="15">
    <location>
        <begin position="244"/>
        <end position="330"/>
    </location>
</feature>
<dbReference type="GO" id="GO:0004725">
    <property type="term" value="F:protein tyrosine phosphatase activity"/>
    <property type="evidence" value="ECO:0007669"/>
    <property type="project" value="UniProtKB-EC"/>
</dbReference>
<keyword evidence="3 11" id="KW-0812">Transmembrane</keyword>
<dbReference type="PROSITE" id="PS50056">
    <property type="entry name" value="TYR_PHOSPHATASE_2"/>
    <property type="match status" value="1"/>
</dbReference>
<evidence type="ECO:0000256" key="11">
    <source>
        <dbReference type="SAM" id="Phobius"/>
    </source>
</evidence>
<reference evidence="16 17" key="1">
    <citation type="submission" date="2021-04" db="EMBL/GenBank/DDBJ databases">
        <authorList>
            <person name="De Guttry C."/>
            <person name="Zahm M."/>
            <person name="Klopp C."/>
            <person name="Cabau C."/>
            <person name="Louis A."/>
            <person name="Berthelot C."/>
            <person name="Parey E."/>
            <person name="Roest Crollius H."/>
            <person name="Montfort J."/>
            <person name="Robinson-Rechavi M."/>
            <person name="Bucao C."/>
            <person name="Bouchez O."/>
            <person name="Gislard M."/>
            <person name="Lluch J."/>
            <person name="Milhes M."/>
            <person name="Lampietro C."/>
            <person name="Lopez Roques C."/>
            <person name="Donnadieu C."/>
            <person name="Braasch I."/>
            <person name="Desvignes T."/>
            <person name="Postlethwait J."/>
            <person name="Bobe J."/>
            <person name="Wedekind C."/>
            <person name="Guiguen Y."/>
        </authorList>
    </citation>
    <scope>NUCLEOTIDE SEQUENCE [LARGE SCALE GENOMIC DNA]</scope>
    <source>
        <strain evidence="16">Cs_M1</strain>
        <tissue evidence="16">Blood</tissue>
    </source>
</reference>
<protein>
    <recommendedName>
        <fullName evidence="2">protein-tyrosine-phosphatase</fullName>
        <ecNumber evidence="2">3.1.3.48</ecNumber>
    </recommendedName>
</protein>
<dbReference type="InterPro" id="IPR029021">
    <property type="entry name" value="Prot-tyrosine_phosphatase-like"/>
</dbReference>
<dbReference type="PROSITE" id="PS50055">
    <property type="entry name" value="TYR_PHOSPHATASE_PTP"/>
    <property type="match status" value="1"/>
</dbReference>
<dbReference type="PRINTS" id="PR00700">
    <property type="entry name" value="PRTYPHPHTASE"/>
</dbReference>
<dbReference type="FunFam" id="3.90.190.10:FF:000009">
    <property type="entry name" value="Receptor-type tyrosine-protein phosphatase beta"/>
    <property type="match status" value="1"/>
</dbReference>
<feature type="domain" description="Fibronectin type-III" evidence="15">
    <location>
        <begin position="420"/>
        <end position="507"/>
    </location>
</feature>
<feature type="domain" description="Fibronectin type-III" evidence="15">
    <location>
        <begin position="65"/>
        <end position="151"/>
    </location>
</feature>
<dbReference type="SUPFAM" id="SSF52799">
    <property type="entry name" value="(Phosphotyrosine protein) phosphatases II"/>
    <property type="match status" value="1"/>
</dbReference>
<evidence type="ECO:0000259" key="15">
    <source>
        <dbReference type="PROSITE" id="PS50853"/>
    </source>
</evidence>
<comment type="catalytic activity">
    <reaction evidence="10">
        <text>O-phospho-L-tyrosyl-[protein] + H2O = L-tyrosyl-[protein] + phosphate</text>
        <dbReference type="Rhea" id="RHEA:10684"/>
        <dbReference type="Rhea" id="RHEA-COMP:10136"/>
        <dbReference type="Rhea" id="RHEA-COMP:20101"/>
        <dbReference type="ChEBI" id="CHEBI:15377"/>
        <dbReference type="ChEBI" id="CHEBI:43474"/>
        <dbReference type="ChEBI" id="CHEBI:46858"/>
        <dbReference type="ChEBI" id="CHEBI:61978"/>
        <dbReference type="EC" id="3.1.3.48"/>
    </reaction>
</comment>
<accession>A0AAN8L337</accession>
<dbReference type="PANTHER" id="PTHR46957">
    <property type="entry name" value="CYTOKINE RECEPTOR"/>
    <property type="match status" value="1"/>
</dbReference>
<evidence type="ECO:0000313" key="17">
    <source>
        <dbReference type="Proteomes" id="UP001356427"/>
    </source>
</evidence>
<dbReference type="InterPro" id="IPR013783">
    <property type="entry name" value="Ig-like_fold"/>
</dbReference>
<keyword evidence="9" id="KW-0325">Glycoprotein</keyword>
<feature type="chain" id="PRO_5042918638" description="protein-tyrosine-phosphatase" evidence="12">
    <location>
        <begin position="28"/>
        <end position="1131"/>
    </location>
</feature>
<dbReference type="AlphaFoldDB" id="A0AAN8L337"/>
<evidence type="ECO:0000256" key="1">
    <source>
        <dbReference type="ARBA" id="ARBA00004479"/>
    </source>
</evidence>
<feature type="domain" description="Fibronectin type-III" evidence="15">
    <location>
        <begin position="331"/>
        <end position="419"/>
    </location>
</feature>
<dbReference type="SMART" id="SM00404">
    <property type="entry name" value="PTPc_motif"/>
    <property type="match status" value="1"/>
</dbReference>
<dbReference type="Gene3D" id="2.60.40.10">
    <property type="entry name" value="Immunoglobulins"/>
    <property type="match status" value="6"/>
</dbReference>
<evidence type="ECO:0000256" key="10">
    <source>
        <dbReference type="ARBA" id="ARBA00051722"/>
    </source>
</evidence>
<sequence>MVWSSSLTMRLAHVIMCLCVAGVLCQATDTTIATSTTTATTIQLIITLPTTIPPTTIPPTTPKPPPANVDHVDVTEQTQTSVTLQWNKPANGVSGYLLNFGEKEEIHINASEGVTDIHTVSPLTAGTQYGFTLFTVFEGVRSTGFSYTAATAPRNVADVKVTRQTETSLTLQWKKVEGEGITYVLQFNNGTNTTIPVSDTSETVTYTVSSLDAGTKYNFSIFTVFEKLPSNGYNVLTITRPLSVDRVNVTRQTETSLTLQWKKVEGEGITYVLQFNNGTNNTIPVSDTSETVAYTVSSLDAGTKYNFSIFTVFEKLPSNGYNVLTITRPLSVDRVSVTRQTETSLTLQWKKVEGEGITYVLQFNNGTNTTIPVSDTSETVTYTVSSLDAGTKYNFSIFTVFEKLPSNGYNVLTITRPLSVDRVNVTRQNETSVTLQWNKVKGEGITYELQFSNGTNNTIPVSDTSEIVTHTVSSLDAGTKYNFSIFTVIEDIRSIGSKLSAVTAPLNVEAVTATESHRTETSVTLEWKRPAYGVSSYVLQFTDKELIPIPELEETVTHTVGLLDVGKRYDFTLFTVFDGIWSSGESNFTVTKINCAVLPWNVTTSTIEAKIPGLFTSATATNETYSKTHDNAGDGKVLFTDLYPGSNYTVSLQYTNYSKDLRQCTHTETVVPPDLTGKCDYLSGGYAFSLSWDAPEGLWTSVEVTVAGKSPQQVKGEQVMETEITGVQPAQTYQVTLVSISGPRRSIKAFSFSCHTDPRGVIAWSVMVVLVLCLLVCLGFFIWRWKPEMFSRLNSLFVESKLAGEKFKAIPVWKFSDHYYRMSADTNRQFSEEYQDFIPVGTEQTQRAALLEENKNKNRFTNVLPYDWCRVKLTTINHDMSSDYINANYMPGYGNSRQYIAAQGPLPATIKDFWRMIWEQRVKGVVMVTNCTERGRTKCEQYWPLDYTPSLYGDLLVTVTSEKRETNWTLREFVVKNRDTSEDRLVKHFHFTAWPDHGVPEGTMTLIQFRGLVRQHIESQEDSGPTVVHCSAGVGRTGTIIALDVILQQLERERAVGIAAFLHKMRLSRPLMIQTESQYIFLHQCIMDSLQPKEKMMQEALYENSDMIYANSMALRQFHATNPNVSALSVC</sequence>
<dbReference type="InterPro" id="IPR000387">
    <property type="entry name" value="Tyr_Pase_dom"/>
</dbReference>
<comment type="caution">
    <text evidence="16">The sequence shown here is derived from an EMBL/GenBank/DDBJ whole genome shotgun (WGS) entry which is preliminary data.</text>
</comment>
<dbReference type="InterPro" id="IPR016130">
    <property type="entry name" value="Tyr_Pase_AS"/>
</dbReference>
<dbReference type="CDD" id="cd00063">
    <property type="entry name" value="FN3"/>
    <property type="match status" value="6"/>
</dbReference>
<evidence type="ECO:0000256" key="6">
    <source>
        <dbReference type="ARBA" id="ARBA00022912"/>
    </source>
</evidence>
<dbReference type="InterPro" id="IPR003595">
    <property type="entry name" value="Tyr_Pase_cat"/>
</dbReference>
<evidence type="ECO:0000256" key="5">
    <source>
        <dbReference type="ARBA" id="ARBA00022801"/>
    </source>
</evidence>
<dbReference type="InterPro" id="IPR000242">
    <property type="entry name" value="PTP_cat"/>
</dbReference>
<dbReference type="GO" id="GO:0016020">
    <property type="term" value="C:membrane"/>
    <property type="evidence" value="ECO:0007669"/>
    <property type="project" value="UniProtKB-SubCell"/>
</dbReference>
<evidence type="ECO:0000256" key="4">
    <source>
        <dbReference type="ARBA" id="ARBA00022729"/>
    </source>
</evidence>
<dbReference type="Pfam" id="PF00102">
    <property type="entry name" value="Y_phosphatase"/>
    <property type="match status" value="1"/>
</dbReference>
<dbReference type="InterPro" id="IPR050713">
    <property type="entry name" value="RTP_Phos/Ushers"/>
</dbReference>
<evidence type="ECO:0000256" key="12">
    <source>
        <dbReference type="SAM" id="SignalP"/>
    </source>
</evidence>
<evidence type="ECO:0000256" key="3">
    <source>
        <dbReference type="ARBA" id="ARBA00022692"/>
    </source>
</evidence>
<keyword evidence="8 11" id="KW-0472">Membrane</keyword>
<dbReference type="InterPro" id="IPR036116">
    <property type="entry name" value="FN3_sf"/>
</dbReference>
<feature type="transmembrane region" description="Helical" evidence="11">
    <location>
        <begin position="761"/>
        <end position="783"/>
    </location>
</feature>
<evidence type="ECO:0000259" key="13">
    <source>
        <dbReference type="PROSITE" id="PS50055"/>
    </source>
</evidence>
<dbReference type="PANTHER" id="PTHR46957:SF10">
    <property type="entry name" value="PROTEIN TYROSINE PHOSPHATASE, RECEPTOR TYPE, H"/>
    <property type="match status" value="1"/>
</dbReference>
<name>A0AAN8L337_9TELE</name>
<feature type="signal peptide" evidence="12">
    <location>
        <begin position="1"/>
        <end position="27"/>
    </location>
</feature>
<keyword evidence="4 12" id="KW-0732">Signal</keyword>
<feature type="domain" description="Tyrosine-protein phosphatase" evidence="13">
    <location>
        <begin position="830"/>
        <end position="1089"/>
    </location>
</feature>
<dbReference type="Gene3D" id="3.90.190.10">
    <property type="entry name" value="Protein tyrosine phosphatase superfamily"/>
    <property type="match status" value="1"/>
</dbReference>